<dbReference type="Proteomes" id="UP000710432">
    <property type="component" value="Unassembled WGS sequence"/>
</dbReference>
<evidence type="ECO:0000256" key="5">
    <source>
        <dbReference type="SAM" id="Phobius"/>
    </source>
</evidence>
<name>A0A8J6GF23_MICOH</name>
<comment type="caution">
    <text evidence="6">The sequence shown here is derived from an EMBL/GenBank/DDBJ whole genome shotgun (WGS) entry which is preliminary data.</text>
</comment>
<evidence type="ECO:0000313" key="7">
    <source>
        <dbReference type="Proteomes" id="UP000710432"/>
    </source>
</evidence>
<sequence>MAVDEILQHVGDNGRFQISRAVLYIMLSLLSSPHDLMENFTAAIPNHHCSVKLLDNHRSEINITMNLTTEALLKVSIPMGPDQKPEKCRRFRHTQWHFLDSNVSIPNNTELETEPCLDGWTYDHSDFTSTIVTEWDLVCDFRSFKYYAQAITIAGHLVSGLVCGIFSDSWGPESVRWLMTTGKTEQAIKTLKKIAFINGKKDIAHNLTTETIQSKLKENQNSTSKHFRIKDIIINPTMRKILICNSIIIFAEIFSGYSILLDVQMLGKNIFLNLILLGVTDIPSKLIAYFIIRNVRRRPSIAFTLLTIGSCIAITIFIPEEMYVLRLVLFLLGKGSFSAFSCLSIAYSNELTPTVFRSTLLGVYNAAARIAAILSALALVTRKYFVHLPLILCGIIPVLATINIYFLPETLNLPLMDTINDLEKR</sequence>
<feature type="transmembrane region" description="Helical" evidence="5">
    <location>
        <begin position="241"/>
        <end position="259"/>
    </location>
</feature>
<gene>
    <name evidence="6" type="ORF">LTLLF_158055</name>
</gene>
<feature type="transmembrane region" description="Helical" evidence="5">
    <location>
        <begin position="359"/>
        <end position="380"/>
    </location>
</feature>
<keyword evidence="3 5" id="KW-1133">Transmembrane helix</keyword>
<evidence type="ECO:0000256" key="2">
    <source>
        <dbReference type="ARBA" id="ARBA00022692"/>
    </source>
</evidence>
<dbReference type="PANTHER" id="PTHR24064">
    <property type="entry name" value="SOLUTE CARRIER FAMILY 22 MEMBER"/>
    <property type="match status" value="1"/>
</dbReference>
<feature type="transmembrane region" description="Helical" evidence="5">
    <location>
        <begin position="299"/>
        <end position="318"/>
    </location>
</feature>
<feature type="transmembrane region" description="Helical" evidence="5">
    <location>
        <begin position="324"/>
        <end position="347"/>
    </location>
</feature>
<accession>A0A8J6GF23</accession>
<evidence type="ECO:0000256" key="1">
    <source>
        <dbReference type="ARBA" id="ARBA00004141"/>
    </source>
</evidence>
<proteinExistence type="predicted"/>
<keyword evidence="4 5" id="KW-0472">Membrane</keyword>
<dbReference type="EMBL" id="JAATJU010022800">
    <property type="protein sequence ID" value="KAH0509563.1"/>
    <property type="molecule type" value="Genomic_DNA"/>
</dbReference>
<protein>
    <submittedName>
        <fullName evidence="6">Solute carrier family 22 member 6-B</fullName>
    </submittedName>
</protein>
<dbReference type="AlphaFoldDB" id="A0A8J6GF23"/>
<feature type="transmembrane region" description="Helical" evidence="5">
    <location>
        <begin position="271"/>
        <end position="292"/>
    </location>
</feature>
<dbReference type="InterPro" id="IPR036259">
    <property type="entry name" value="MFS_trans_sf"/>
</dbReference>
<organism evidence="6 7">
    <name type="scientific">Microtus ochrogaster</name>
    <name type="common">Prairie vole</name>
    <dbReference type="NCBI Taxonomy" id="79684"/>
    <lineage>
        <taxon>Eukaryota</taxon>
        <taxon>Metazoa</taxon>
        <taxon>Chordata</taxon>
        <taxon>Craniata</taxon>
        <taxon>Vertebrata</taxon>
        <taxon>Euteleostomi</taxon>
        <taxon>Mammalia</taxon>
        <taxon>Eutheria</taxon>
        <taxon>Euarchontoglires</taxon>
        <taxon>Glires</taxon>
        <taxon>Rodentia</taxon>
        <taxon>Myomorpha</taxon>
        <taxon>Muroidea</taxon>
        <taxon>Cricetidae</taxon>
        <taxon>Arvicolinae</taxon>
        <taxon>Microtus</taxon>
    </lineage>
</organism>
<feature type="transmembrane region" description="Helical" evidence="5">
    <location>
        <begin position="386"/>
        <end position="407"/>
    </location>
</feature>
<dbReference type="GO" id="GO:0016020">
    <property type="term" value="C:membrane"/>
    <property type="evidence" value="ECO:0007669"/>
    <property type="project" value="UniProtKB-SubCell"/>
</dbReference>
<evidence type="ECO:0000256" key="4">
    <source>
        <dbReference type="ARBA" id="ARBA00023136"/>
    </source>
</evidence>
<dbReference type="GO" id="GO:0022857">
    <property type="term" value="F:transmembrane transporter activity"/>
    <property type="evidence" value="ECO:0007669"/>
    <property type="project" value="InterPro"/>
</dbReference>
<evidence type="ECO:0000313" key="6">
    <source>
        <dbReference type="EMBL" id="KAH0509563.1"/>
    </source>
</evidence>
<dbReference type="SUPFAM" id="SSF103473">
    <property type="entry name" value="MFS general substrate transporter"/>
    <property type="match status" value="1"/>
</dbReference>
<dbReference type="Gene3D" id="1.20.1250.20">
    <property type="entry name" value="MFS general substrate transporter like domains"/>
    <property type="match status" value="1"/>
</dbReference>
<dbReference type="Pfam" id="PF00083">
    <property type="entry name" value="Sugar_tr"/>
    <property type="match status" value="1"/>
</dbReference>
<keyword evidence="2 5" id="KW-0812">Transmembrane</keyword>
<dbReference type="InterPro" id="IPR005828">
    <property type="entry name" value="MFS_sugar_transport-like"/>
</dbReference>
<evidence type="ECO:0000256" key="3">
    <source>
        <dbReference type="ARBA" id="ARBA00022989"/>
    </source>
</evidence>
<comment type="subcellular location">
    <subcellularLocation>
        <location evidence="1">Membrane</location>
        <topology evidence="1">Multi-pass membrane protein</topology>
    </subcellularLocation>
</comment>
<reference evidence="6" key="1">
    <citation type="submission" date="2020-03" db="EMBL/GenBank/DDBJ databases">
        <title>Studies in the Genomics of Life Span.</title>
        <authorList>
            <person name="Glass D."/>
        </authorList>
    </citation>
    <scope>NUCLEOTIDE SEQUENCE</scope>
    <source>
        <strain evidence="6">LTLLF</strain>
        <tissue evidence="6">Muscle</tissue>
    </source>
</reference>